<feature type="region of interest" description="Disordered" evidence="2">
    <location>
        <begin position="100"/>
        <end position="127"/>
    </location>
</feature>
<dbReference type="InterPro" id="IPR013083">
    <property type="entry name" value="Znf_RING/FYVE/PHD"/>
</dbReference>
<dbReference type="GO" id="GO:0016567">
    <property type="term" value="P:protein ubiquitination"/>
    <property type="evidence" value="ECO:0007669"/>
    <property type="project" value="TreeGrafter"/>
</dbReference>
<dbReference type="GO" id="GO:0006511">
    <property type="term" value="P:ubiquitin-dependent protein catabolic process"/>
    <property type="evidence" value="ECO:0007669"/>
    <property type="project" value="TreeGrafter"/>
</dbReference>
<protein>
    <recommendedName>
        <fullName evidence="3">RING-type domain-containing protein</fullName>
    </recommendedName>
</protein>
<dbReference type="InterPro" id="IPR001841">
    <property type="entry name" value="Znf_RING"/>
</dbReference>
<dbReference type="PANTHER" id="PTHR16079">
    <property type="entry name" value="UBIQUITIN LIGASE PROTEIN CHFR"/>
    <property type="match status" value="1"/>
</dbReference>
<dbReference type="InterPro" id="IPR052256">
    <property type="entry name" value="E3_ubiquitin-ligase_CHFR"/>
</dbReference>
<dbReference type="GO" id="GO:0008270">
    <property type="term" value="F:zinc ion binding"/>
    <property type="evidence" value="ECO:0007669"/>
    <property type="project" value="UniProtKB-KW"/>
</dbReference>
<accession>A0A9P6DVV3</accession>
<dbReference type="Pfam" id="PF13639">
    <property type="entry name" value="zf-RING_2"/>
    <property type="match status" value="1"/>
</dbReference>
<dbReference type="OrthoDB" id="6105938at2759"/>
<feature type="region of interest" description="Disordered" evidence="2">
    <location>
        <begin position="1"/>
        <end position="34"/>
    </location>
</feature>
<proteinExistence type="predicted"/>
<comment type="caution">
    <text evidence="4">The sequence shown here is derived from an EMBL/GenBank/DDBJ whole genome shotgun (WGS) entry which is preliminary data.</text>
</comment>
<sequence>MDSEMLFSQGKHPREEEDATDDERDASPSKKLSLSSDLSCGICLSLLTHPYSVIPCLHTFDKGCLTEWWKSHGTCPLCKTGATSARHSFQLNAIIHHYNHVKRRRIPDPTPDGTRSSAASPDPPASNEIIYPLGAGPPGSFVGDGICNGPVWPCPSCIPGNTTGHTCPIPIPSPSDVPPFPDGSLMPARGERRASLFNVETGEYRSPGADQHRHCSTCTTYLPVGLPIQCAFCGVYNCSGIDPLGCPRAVLGTDDILRRYDALDFFGETHGPRSFSQVWMVYTRYGNLVNNAAEAGRFEAYMNAQGITLADALKEMAHMYEAARRDAFFRPRNSTASNGQDHGDQQGQHIRDAELTDGEDTVIAPPVPVLPPNPITWGVDTRVCVECVSRVLESQFDRWWVRERAKGLLDREEDLFVFFFEMFVLAPDPLAQRYGRECRTQAHSPSHATRYNVGPTRLRLLVPL</sequence>
<dbReference type="Proteomes" id="UP000886523">
    <property type="component" value="Unassembled WGS sequence"/>
</dbReference>
<dbReference type="PANTHER" id="PTHR16079:SF4">
    <property type="entry name" value="E3 UBIQUITIN-PROTEIN LIGASE CHFR"/>
    <property type="match status" value="1"/>
</dbReference>
<evidence type="ECO:0000259" key="3">
    <source>
        <dbReference type="PROSITE" id="PS50089"/>
    </source>
</evidence>
<evidence type="ECO:0000256" key="1">
    <source>
        <dbReference type="PROSITE-ProRule" id="PRU00175"/>
    </source>
</evidence>
<keyword evidence="1" id="KW-0479">Metal-binding</keyword>
<dbReference type="SUPFAM" id="SSF57850">
    <property type="entry name" value="RING/U-box"/>
    <property type="match status" value="1"/>
</dbReference>
<reference evidence="4" key="1">
    <citation type="journal article" date="2020" name="Nat. Commun.">
        <title>Large-scale genome sequencing of mycorrhizal fungi provides insights into the early evolution of symbiotic traits.</title>
        <authorList>
            <person name="Miyauchi S."/>
            <person name="Kiss E."/>
            <person name="Kuo A."/>
            <person name="Drula E."/>
            <person name="Kohler A."/>
            <person name="Sanchez-Garcia M."/>
            <person name="Morin E."/>
            <person name="Andreopoulos B."/>
            <person name="Barry K.W."/>
            <person name="Bonito G."/>
            <person name="Buee M."/>
            <person name="Carver A."/>
            <person name="Chen C."/>
            <person name="Cichocki N."/>
            <person name="Clum A."/>
            <person name="Culley D."/>
            <person name="Crous P.W."/>
            <person name="Fauchery L."/>
            <person name="Girlanda M."/>
            <person name="Hayes R.D."/>
            <person name="Keri Z."/>
            <person name="LaButti K."/>
            <person name="Lipzen A."/>
            <person name="Lombard V."/>
            <person name="Magnuson J."/>
            <person name="Maillard F."/>
            <person name="Murat C."/>
            <person name="Nolan M."/>
            <person name="Ohm R.A."/>
            <person name="Pangilinan J."/>
            <person name="Pereira M.F."/>
            <person name="Perotto S."/>
            <person name="Peter M."/>
            <person name="Pfister S."/>
            <person name="Riley R."/>
            <person name="Sitrit Y."/>
            <person name="Stielow J.B."/>
            <person name="Szollosi G."/>
            <person name="Zifcakova L."/>
            <person name="Stursova M."/>
            <person name="Spatafora J.W."/>
            <person name="Tedersoo L."/>
            <person name="Vaario L.M."/>
            <person name="Yamada A."/>
            <person name="Yan M."/>
            <person name="Wang P."/>
            <person name="Xu J."/>
            <person name="Bruns T."/>
            <person name="Baldrian P."/>
            <person name="Vilgalys R."/>
            <person name="Dunand C."/>
            <person name="Henrissat B."/>
            <person name="Grigoriev I.V."/>
            <person name="Hibbett D."/>
            <person name="Nagy L.G."/>
            <person name="Martin F.M."/>
        </authorList>
    </citation>
    <scope>NUCLEOTIDE SEQUENCE</scope>
    <source>
        <strain evidence="4">UP504</strain>
    </source>
</reference>
<keyword evidence="5" id="KW-1185">Reference proteome</keyword>
<dbReference type="GO" id="GO:0005634">
    <property type="term" value="C:nucleus"/>
    <property type="evidence" value="ECO:0007669"/>
    <property type="project" value="TreeGrafter"/>
</dbReference>
<dbReference type="Gene3D" id="3.30.40.10">
    <property type="entry name" value="Zinc/RING finger domain, C3HC4 (zinc finger)"/>
    <property type="match status" value="1"/>
</dbReference>
<dbReference type="EMBL" id="MU128978">
    <property type="protein sequence ID" value="KAF9513069.1"/>
    <property type="molecule type" value="Genomic_DNA"/>
</dbReference>
<evidence type="ECO:0000313" key="5">
    <source>
        <dbReference type="Proteomes" id="UP000886523"/>
    </source>
</evidence>
<organism evidence="4 5">
    <name type="scientific">Hydnum rufescens UP504</name>
    <dbReference type="NCBI Taxonomy" id="1448309"/>
    <lineage>
        <taxon>Eukaryota</taxon>
        <taxon>Fungi</taxon>
        <taxon>Dikarya</taxon>
        <taxon>Basidiomycota</taxon>
        <taxon>Agaricomycotina</taxon>
        <taxon>Agaricomycetes</taxon>
        <taxon>Cantharellales</taxon>
        <taxon>Hydnaceae</taxon>
        <taxon>Hydnum</taxon>
    </lineage>
</organism>
<dbReference type="SMART" id="SM00184">
    <property type="entry name" value="RING"/>
    <property type="match status" value="1"/>
</dbReference>
<keyword evidence="1" id="KW-0863">Zinc-finger</keyword>
<dbReference type="PROSITE" id="PS50089">
    <property type="entry name" value="ZF_RING_2"/>
    <property type="match status" value="1"/>
</dbReference>
<gene>
    <name evidence="4" type="ORF">BS47DRAFT_1485913</name>
</gene>
<dbReference type="AlphaFoldDB" id="A0A9P6DVV3"/>
<feature type="domain" description="RING-type" evidence="3">
    <location>
        <begin position="40"/>
        <end position="79"/>
    </location>
</feature>
<keyword evidence="1" id="KW-0862">Zinc</keyword>
<evidence type="ECO:0000256" key="2">
    <source>
        <dbReference type="SAM" id="MobiDB-lite"/>
    </source>
</evidence>
<evidence type="ECO:0000313" key="4">
    <source>
        <dbReference type="EMBL" id="KAF9513069.1"/>
    </source>
</evidence>
<name>A0A9P6DVV3_9AGAM</name>
<dbReference type="GO" id="GO:0004842">
    <property type="term" value="F:ubiquitin-protein transferase activity"/>
    <property type="evidence" value="ECO:0007669"/>
    <property type="project" value="TreeGrafter"/>
</dbReference>